<keyword evidence="5 16" id="KW-0820">tRNA-binding</keyword>
<dbReference type="InterPro" id="IPR041616">
    <property type="entry name" value="PheRS_beta_core"/>
</dbReference>
<dbReference type="InterPro" id="IPR005147">
    <property type="entry name" value="tRNA_synthase_B5-dom"/>
</dbReference>
<comment type="similarity">
    <text evidence="2 15">Belongs to the phenylalanyl-tRNA synthetase beta subunit family. Type 1 subfamily.</text>
</comment>
<evidence type="ECO:0000256" key="15">
    <source>
        <dbReference type="HAMAP-Rule" id="MF_00283"/>
    </source>
</evidence>
<dbReference type="InterPro" id="IPR045060">
    <property type="entry name" value="Phe-tRNA-ligase_IIc_bsu"/>
</dbReference>
<dbReference type="InterPro" id="IPR036690">
    <property type="entry name" value="Fdx_antiC-bd_sf"/>
</dbReference>
<dbReference type="InterPro" id="IPR005121">
    <property type="entry name" value="Fdx_antiC-bd"/>
</dbReference>
<evidence type="ECO:0000256" key="13">
    <source>
        <dbReference type="ARBA" id="ARBA00023146"/>
    </source>
</evidence>
<keyword evidence="4 15" id="KW-0963">Cytoplasm</keyword>
<evidence type="ECO:0000256" key="12">
    <source>
        <dbReference type="ARBA" id="ARBA00022917"/>
    </source>
</evidence>
<comment type="subunit">
    <text evidence="3 15">Tetramer of two alpha and two beta subunits.</text>
</comment>
<dbReference type="Pfam" id="PF01588">
    <property type="entry name" value="tRNA_bind"/>
    <property type="match status" value="1"/>
</dbReference>
<dbReference type="InterPro" id="IPR004532">
    <property type="entry name" value="Phe-tRNA-ligase_IIc_bsu_bact"/>
</dbReference>
<dbReference type="Pfam" id="PF03147">
    <property type="entry name" value="FDX-ACB"/>
    <property type="match status" value="1"/>
</dbReference>
<evidence type="ECO:0000256" key="8">
    <source>
        <dbReference type="ARBA" id="ARBA00022741"/>
    </source>
</evidence>
<dbReference type="Pfam" id="PF17759">
    <property type="entry name" value="tRNA_synthFbeta"/>
    <property type="match status" value="1"/>
</dbReference>
<dbReference type="FunFam" id="3.50.40.10:FF:000006">
    <property type="entry name" value="Phenylalanine--tRNA ligase beta subunit"/>
    <property type="match status" value="1"/>
</dbReference>
<dbReference type="PROSITE" id="PS50886">
    <property type="entry name" value="TRBD"/>
    <property type="match status" value="1"/>
</dbReference>
<name>A0A0E2B7B2_9LEPT</name>
<dbReference type="Proteomes" id="UP000006253">
    <property type="component" value="Unassembled WGS sequence"/>
</dbReference>
<keyword evidence="6 15" id="KW-0436">Ligase</keyword>
<dbReference type="PROSITE" id="PS51483">
    <property type="entry name" value="B5"/>
    <property type="match status" value="1"/>
</dbReference>
<keyword evidence="13 15" id="KW-0030">Aminoacyl-tRNA synthetase</keyword>
<dbReference type="Gene3D" id="3.50.40.10">
    <property type="entry name" value="Phenylalanyl-trna Synthetase, Chain B, domain 3"/>
    <property type="match status" value="1"/>
</dbReference>
<evidence type="ECO:0000256" key="9">
    <source>
        <dbReference type="ARBA" id="ARBA00022840"/>
    </source>
</evidence>
<feature type="binding site" evidence="15">
    <location>
        <position position="462"/>
    </location>
    <ligand>
        <name>Mg(2+)</name>
        <dbReference type="ChEBI" id="CHEBI:18420"/>
        <note>shared with alpha subunit</note>
    </ligand>
</feature>
<dbReference type="GO" id="GO:0009328">
    <property type="term" value="C:phenylalanine-tRNA ligase complex"/>
    <property type="evidence" value="ECO:0007669"/>
    <property type="project" value="TreeGrafter"/>
</dbReference>
<dbReference type="SUPFAM" id="SSF46955">
    <property type="entry name" value="Putative DNA-binding domain"/>
    <property type="match status" value="1"/>
</dbReference>
<dbReference type="SUPFAM" id="SSF50249">
    <property type="entry name" value="Nucleic acid-binding proteins"/>
    <property type="match status" value="1"/>
</dbReference>
<evidence type="ECO:0000256" key="7">
    <source>
        <dbReference type="ARBA" id="ARBA00022723"/>
    </source>
</evidence>
<keyword evidence="11 16" id="KW-0694">RNA-binding</keyword>
<comment type="subcellular location">
    <subcellularLocation>
        <location evidence="1 15">Cytoplasm</location>
    </subcellularLocation>
</comment>
<keyword evidence="12 15" id="KW-0648">Protein biosynthesis</keyword>
<dbReference type="SUPFAM" id="SSF54991">
    <property type="entry name" value="Anticodon-binding domain of PheRS"/>
    <property type="match status" value="1"/>
</dbReference>
<feature type="domain" description="TRNA-binding" evidence="17">
    <location>
        <begin position="40"/>
        <end position="149"/>
    </location>
</feature>
<dbReference type="InterPro" id="IPR002547">
    <property type="entry name" value="tRNA-bd_dom"/>
</dbReference>
<dbReference type="InterPro" id="IPR005146">
    <property type="entry name" value="B3/B4_tRNA-bd"/>
</dbReference>
<dbReference type="GO" id="GO:0004826">
    <property type="term" value="F:phenylalanine-tRNA ligase activity"/>
    <property type="evidence" value="ECO:0007669"/>
    <property type="project" value="UniProtKB-UniRule"/>
</dbReference>
<feature type="domain" description="FDX-ACB" evidence="18">
    <location>
        <begin position="716"/>
        <end position="808"/>
    </location>
</feature>
<dbReference type="Pfam" id="PF03484">
    <property type="entry name" value="B5"/>
    <property type="match status" value="1"/>
</dbReference>
<dbReference type="Gene3D" id="3.30.70.380">
    <property type="entry name" value="Ferrodoxin-fold anticodon-binding domain"/>
    <property type="match status" value="1"/>
</dbReference>
<dbReference type="Pfam" id="PF03483">
    <property type="entry name" value="B3_4"/>
    <property type="match status" value="1"/>
</dbReference>
<dbReference type="AlphaFoldDB" id="A0A0E2B7B2"/>
<evidence type="ECO:0000259" key="19">
    <source>
        <dbReference type="PROSITE" id="PS51483"/>
    </source>
</evidence>
<evidence type="ECO:0000259" key="18">
    <source>
        <dbReference type="PROSITE" id="PS51447"/>
    </source>
</evidence>
<dbReference type="GO" id="GO:0000049">
    <property type="term" value="F:tRNA binding"/>
    <property type="evidence" value="ECO:0007669"/>
    <property type="project" value="UniProtKB-UniRule"/>
</dbReference>
<comment type="caution">
    <text evidence="20">The sequence shown here is derived from an EMBL/GenBank/DDBJ whole genome shotgun (WGS) entry which is preliminary data.</text>
</comment>
<dbReference type="PANTHER" id="PTHR10947">
    <property type="entry name" value="PHENYLALANYL-TRNA SYNTHETASE BETA CHAIN AND LEUCINE-RICH REPEAT-CONTAINING PROTEIN 47"/>
    <property type="match status" value="1"/>
</dbReference>
<dbReference type="EC" id="6.1.1.20" evidence="15"/>
<dbReference type="HAMAP" id="MF_00283">
    <property type="entry name" value="Phe_tRNA_synth_beta1"/>
    <property type="match status" value="1"/>
</dbReference>
<dbReference type="Gene3D" id="3.30.56.10">
    <property type="match status" value="2"/>
</dbReference>
<dbReference type="SUPFAM" id="SSF56037">
    <property type="entry name" value="PheT/TilS domain"/>
    <property type="match status" value="1"/>
</dbReference>
<dbReference type="PANTHER" id="PTHR10947:SF0">
    <property type="entry name" value="PHENYLALANINE--TRNA LIGASE BETA SUBUNIT"/>
    <property type="match status" value="1"/>
</dbReference>
<dbReference type="Gene3D" id="2.40.50.140">
    <property type="entry name" value="Nucleic acid-binding proteins"/>
    <property type="match status" value="1"/>
</dbReference>
<feature type="domain" description="B5" evidence="19">
    <location>
        <begin position="407"/>
        <end position="484"/>
    </location>
</feature>
<gene>
    <name evidence="15 20" type="primary">pheT</name>
    <name evidence="20" type="ORF">LEP1GSC081_2352</name>
</gene>
<dbReference type="GO" id="GO:0006432">
    <property type="term" value="P:phenylalanyl-tRNA aminoacylation"/>
    <property type="evidence" value="ECO:0007669"/>
    <property type="project" value="UniProtKB-UniRule"/>
</dbReference>
<dbReference type="InterPro" id="IPR020825">
    <property type="entry name" value="Phe-tRNA_synthase-like_B3/B4"/>
</dbReference>
<evidence type="ECO:0000256" key="4">
    <source>
        <dbReference type="ARBA" id="ARBA00022490"/>
    </source>
</evidence>
<dbReference type="NCBIfam" id="TIGR00472">
    <property type="entry name" value="pheT_bact"/>
    <property type="match status" value="1"/>
</dbReference>
<dbReference type="SMART" id="SM00874">
    <property type="entry name" value="B5"/>
    <property type="match status" value="1"/>
</dbReference>
<feature type="binding site" evidence="15">
    <location>
        <position position="468"/>
    </location>
    <ligand>
        <name>Mg(2+)</name>
        <dbReference type="ChEBI" id="CHEBI:18420"/>
        <note>shared with alpha subunit</note>
    </ligand>
</feature>
<feature type="binding site" evidence="15">
    <location>
        <position position="472"/>
    </location>
    <ligand>
        <name>Mg(2+)</name>
        <dbReference type="ChEBI" id="CHEBI:18420"/>
        <note>shared with alpha subunit</note>
    </ligand>
</feature>
<proteinExistence type="inferred from homology"/>
<keyword evidence="9 15" id="KW-0067">ATP-binding</keyword>
<dbReference type="GO" id="GO:0000287">
    <property type="term" value="F:magnesium ion binding"/>
    <property type="evidence" value="ECO:0007669"/>
    <property type="project" value="UniProtKB-UniRule"/>
</dbReference>
<dbReference type="SUPFAM" id="SSF55681">
    <property type="entry name" value="Class II aaRS and biotin synthetases"/>
    <property type="match status" value="1"/>
</dbReference>
<evidence type="ECO:0000259" key="17">
    <source>
        <dbReference type="PROSITE" id="PS50886"/>
    </source>
</evidence>
<dbReference type="InterPro" id="IPR045864">
    <property type="entry name" value="aa-tRNA-synth_II/BPL/LPL"/>
</dbReference>
<dbReference type="CDD" id="cd00769">
    <property type="entry name" value="PheRS_beta_core"/>
    <property type="match status" value="1"/>
</dbReference>
<dbReference type="GO" id="GO:0005524">
    <property type="term" value="F:ATP binding"/>
    <property type="evidence" value="ECO:0007669"/>
    <property type="project" value="UniProtKB-UniRule"/>
</dbReference>
<comment type="cofactor">
    <cofactor evidence="15">
        <name>Mg(2+)</name>
        <dbReference type="ChEBI" id="CHEBI:18420"/>
    </cofactor>
    <text evidence="15">Binds 2 magnesium ions per tetramer.</text>
</comment>
<evidence type="ECO:0000256" key="6">
    <source>
        <dbReference type="ARBA" id="ARBA00022598"/>
    </source>
</evidence>
<keyword evidence="10 15" id="KW-0460">Magnesium</keyword>
<evidence type="ECO:0000256" key="1">
    <source>
        <dbReference type="ARBA" id="ARBA00004496"/>
    </source>
</evidence>
<dbReference type="InterPro" id="IPR012340">
    <property type="entry name" value="NA-bd_OB-fold"/>
</dbReference>
<dbReference type="PROSITE" id="PS51447">
    <property type="entry name" value="FDX_ACB"/>
    <property type="match status" value="1"/>
</dbReference>
<evidence type="ECO:0000256" key="11">
    <source>
        <dbReference type="ARBA" id="ARBA00022884"/>
    </source>
</evidence>
<dbReference type="FunFam" id="2.40.50.140:FF:000045">
    <property type="entry name" value="Phenylalanine--tRNA ligase beta subunit"/>
    <property type="match status" value="1"/>
</dbReference>
<evidence type="ECO:0000313" key="20">
    <source>
        <dbReference type="EMBL" id="EKO17228.1"/>
    </source>
</evidence>
<dbReference type="SMART" id="SM00896">
    <property type="entry name" value="FDX-ACB"/>
    <property type="match status" value="1"/>
</dbReference>
<dbReference type="SMART" id="SM00873">
    <property type="entry name" value="B3_4"/>
    <property type="match status" value="1"/>
</dbReference>
<evidence type="ECO:0000256" key="3">
    <source>
        <dbReference type="ARBA" id="ARBA00011209"/>
    </source>
</evidence>
<dbReference type="RefSeq" id="WP_004764295.1">
    <property type="nucleotide sequence ID" value="NZ_AHMY02000011.1"/>
</dbReference>
<evidence type="ECO:0000256" key="16">
    <source>
        <dbReference type="PROSITE-ProRule" id="PRU00209"/>
    </source>
</evidence>
<dbReference type="InterPro" id="IPR033714">
    <property type="entry name" value="tRNA_bind_bactPheRS"/>
</dbReference>
<dbReference type="CDD" id="cd02796">
    <property type="entry name" value="tRNA_bind_bactPheRS"/>
    <property type="match status" value="1"/>
</dbReference>
<evidence type="ECO:0000256" key="2">
    <source>
        <dbReference type="ARBA" id="ARBA00008653"/>
    </source>
</evidence>
<keyword evidence="7 15" id="KW-0479">Metal-binding</keyword>
<dbReference type="Gene3D" id="3.30.930.10">
    <property type="entry name" value="Bira Bifunctional Protein, Domain 2"/>
    <property type="match status" value="1"/>
</dbReference>
<evidence type="ECO:0000256" key="14">
    <source>
        <dbReference type="ARBA" id="ARBA00049255"/>
    </source>
</evidence>
<feature type="binding site" evidence="15">
    <location>
        <position position="471"/>
    </location>
    <ligand>
        <name>Mg(2+)</name>
        <dbReference type="ChEBI" id="CHEBI:18420"/>
        <note>shared with alpha subunit</note>
    </ligand>
</feature>
<accession>A0A0E2B7B2</accession>
<sequence length="808" mass="92018">MKLSLDWMNDFTPLKEVGLDAILKKIAISVCEIDDAAQFRPELDFVKIVQIESLEKHPSADKLQIAQVFDGGSKSQIVTGATNVKIGDLVPLAIPGAKLGDKEILESELRGIKSSGMLCSEKELFLSEESNGVWILNGLDGAKVGETIRSFLYYDDIIFEVDNKSITHRPDLWSHFGFARELASQFRLPIVFNPFESLWNFDLSVKLPKVLENQNAHSYYVSSISGVSVFPSKRKFQSRLQKCGVRVINNVVDVSNYVMLEMGQPTHFFDKKFLENQGGISLEVSFAKKGESFVLLDETSPALEEEVLLIRNQGKPVAIAGVMGGKESAVQNTTTEIVMESAVFTRERIRKSIRSTGIRSDSSVRYEKGLEATTTLPVIRRALNLLKENGCSELKAGEPVGFLHIPHKEVRIHTDIHFINAKLGVTLSQGDITDILERLYFIVSWKGEHLEVLVPKFRHNYDVTTPEDLVEEIGRTKGYDTIQVVPLLAEVKTPIRNLSRELERKCKTFFAIALKYHEVFNYSFQSYKENEFSGNPKLSVKIKNEMPEEQSVLRNSLLPSLLKNVRTNQDRFPEIKIFEFGRVYFNLPEPENEKKIFAFAVSLDRKSSEPDLKLLEEDFLKVKKEIESFLEFIQIFEYTWKVQQENIFHPGANLCLVARSGKDDSEIVVGNLGYVHPAVLDSFELKKRVIYGSFEFERIVELWNQNRKVSRFVTPSQFPEAEIDLSILIGEKENTNVFTDLVRLEKIPELQEGWVYSQFMGGNVPEGKKSVSYRFRLVNYERTFTQERIKEISDQLVSLAGKNGFVLR</sequence>
<evidence type="ECO:0000256" key="5">
    <source>
        <dbReference type="ARBA" id="ARBA00022555"/>
    </source>
</evidence>
<dbReference type="EMBL" id="AHMY02000011">
    <property type="protein sequence ID" value="EKO17228.1"/>
    <property type="molecule type" value="Genomic_DNA"/>
</dbReference>
<evidence type="ECO:0000256" key="10">
    <source>
        <dbReference type="ARBA" id="ARBA00022842"/>
    </source>
</evidence>
<reference evidence="20 21" key="1">
    <citation type="submission" date="2012-10" db="EMBL/GenBank/DDBJ databases">
        <authorList>
            <person name="Harkins D.M."/>
            <person name="Durkin A.S."/>
            <person name="Brinkac L.M."/>
            <person name="Selengut J.D."/>
            <person name="Sanka R."/>
            <person name="DePew J."/>
            <person name="Purushe J."/>
            <person name="Peacock S.J."/>
            <person name="Thaipadungpanit J."/>
            <person name="Wuthiekanun V.W."/>
            <person name="Day N.P."/>
            <person name="Vinetz J.M."/>
            <person name="Sutton G.G."/>
            <person name="Nelson W.C."/>
            <person name="Fouts D.E."/>
        </authorList>
    </citation>
    <scope>NUCLEOTIDE SEQUENCE [LARGE SCALE GENOMIC DNA]</scope>
    <source>
        <strain evidence="20 21">H1</strain>
    </source>
</reference>
<evidence type="ECO:0000313" key="21">
    <source>
        <dbReference type="Proteomes" id="UP000006253"/>
    </source>
</evidence>
<keyword evidence="8 15" id="KW-0547">Nucleotide-binding</keyword>
<organism evidence="20 21">
    <name type="scientific">Leptospira kirschneri str. H1</name>
    <dbReference type="NCBI Taxonomy" id="1049966"/>
    <lineage>
        <taxon>Bacteria</taxon>
        <taxon>Pseudomonadati</taxon>
        <taxon>Spirochaetota</taxon>
        <taxon>Spirochaetia</taxon>
        <taxon>Leptospirales</taxon>
        <taxon>Leptospiraceae</taxon>
        <taxon>Leptospira</taxon>
    </lineage>
</organism>
<protein>
    <recommendedName>
        <fullName evidence="15">Phenylalanine--tRNA ligase beta subunit</fullName>
        <ecNumber evidence="15">6.1.1.20</ecNumber>
    </recommendedName>
    <alternativeName>
        <fullName evidence="15">Phenylalanyl-tRNA synthetase beta subunit</fullName>
        <shortName evidence="15">PheRS</shortName>
    </alternativeName>
</protein>
<dbReference type="InterPro" id="IPR009061">
    <property type="entry name" value="DNA-bd_dom_put_sf"/>
</dbReference>
<comment type="catalytic activity">
    <reaction evidence="14 15">
        <text>tRNA(Phe) + L-phenylalanine + ATP = L-phenylalanyl-tRNA(Phe) + AMP + diphosphate + H(+)</text>
        <dbReference type="Rhea" id="RHEA:19413"/>
        <dbReference type="Rhea" id="RHEA-COMP:9668"/>
        <dbReference type="Rhea" id="RHEA-COMP:9699"/>
        <dbReference type="ChEBI" id="CHEBI:15378"/>
        <dbReference type="ChEBI" id="CHEBI:30616"/>
        <dbReference type="ChEBI" id="CHEBI:33019"/>
        <dbReference type="ChEBI" id="CHEBI:58095"/>
        <dbReference type="ChEBI" id="CHEBI:78442"/>
        <dbReference type="ChEBI" id="CHEBI:78531"/>
        <dbReference type="ChEBI" id="CHEBI:456215"/>
        <dbReference type="EC" id="6.1.1.20"/>
    </reaction>
</comment>